<dbReference type="PANTHER" id="PTHR15654">
    <property type="entry name" value="COILED-COIL DOMAIN-CONTAINING PROTEIN 113-RELATED"/>
    <property type="match status" value="1"/>
</dbReference>
<name>A0ABN8HN48_9NEOP</name>
<dbReference type="InterPro" id="IPR051885">
    <property type="entry name" value="CC_CF"/>
</dbReference>
<evidence type="ECO:0000259" key="4">
    <source>
        <dbReference type="Pfam" id="PF13870"/>
    </source>
</evidence>
<dbReference type="PANTHER" id="PTHR15654:SF1">
    <property type="entry name" value="COILED-COIL DOMAIN-CONTAINING PROTEIN 96"/>
    <property type="match status" value="1"/>
</dbReference>
<dbReference type="InterPro" id="IPR025254">
    <property type="entry name" value="CCDC113/CCDC96_CC"/>
</dbReference>
<keyword evidence="6" id="KW-1185">Reference proteome</keyword>
<evidence type="ECO:0000256" key="3">
    <source>
        <dbReference type="ARBA" id="ARBA00023273"/>
    </source>
</evidence>
<proteinExistence type="predicted"/>
<dbReference type="EMBL" id="OW152822">
    <property type="protein sequence ID" value="CAH2037638.1"/>
    <property type="molecule type" value="Genomic_DNA"/>
</dbReference>
<keyword evidence="2" id="KW-0175">Coiled coil</keyword>
<evidence type="ECO:0000313" key="5">
    <source>
        <dbReference type="EMBL" id="CAH2037638.1"/>
    </source>
</evidence>
<gene>
    <name evidence="5" type="ORF">IPOD504_LOCUS1251</name>
</gene>
<sequence length="109" mass="13064">MYIDKQNYINKIEERDDELIKNRTKCTEHNQILAHIREKMHHTDEVIDFTEGDLGDAEIEFLKAREELGQVKNHRDRLRWSLEAERLKAGLLTRKDLLRDYQDATDEVK</sequence>
<dbReference type="Pfam" id="PF13870">
    <property type="entry name" value="CCDC113_CCDC96_CC"/>
    <property type="match status" value="1"/>
</dbReference>
<feature type="non-terminal residue" evidence="5">
    <location>
        <position position="109"/>
    </location>
</feature>
<protein>
    <recommendedName>
        <fullName evidence="4">CCDC113/CCDC96 coiled-coil domain-containing protein</fullName>
    </recommendedName>
</protein>
<dbReference type="Proteomes" id="UP000837857">
    <property type="component" value="Chromosome 10"/>
</dbReference>
<feature type="domain" description="CCDC113/CCDC96 coiled-coil" evidence="4">
    <location>
        <begin position="3"/>
        <end position="108"/>
    </location>
</feature>
<comment type="subcellular location">
    <subcellularLocation>
        <location evidence="1">Cell projection</location>
        <location evidence="1">Cilium</location>
    </subcellularLocation>
</comment>
<evidence type="ECO:0000256" key="1">
    <source>
        <dbReference type="ARBA" id="ARBA00004138"/>
    </source>
</evidence>
<keyword evidence="3" id="KW-0966">Cell projection</keyword>
<organism evidence="5 6">
    <name type="scientific">Iphiclides podalirius</name>
    <name type="common">scarce swallowtail</name>
    <dbReference type="NCBI Taxonomy" id="110791"/>
    <lineage>
        <taxon>Eukaryota</taxon>
        <taxon>Metazoa</taxon>
        <taxon>Ecdysozoa</taxon>
        <taxon>Arthropoda</taxon>
        <taxon>Hexapoda</taxon>
        <taxon>Insecta</taxon>
        <taxon>Pterygota</taxon>
        <taxon>Neoptera</taxon>
        <taxon>Endopterygota</taxon>
        <taxon>Lepidoptera</taxon>
        <taxon>Glossata</taxon>
        <taxon>Ditrysia</taxon>
        <taxon>Papilionoidea</taxon>
        <taxon>Papilionidae</taxon>
        <taxon>Papilioninae</taxon>
        <taxon>Iphiclides</taxon>
    </lineage>
</organism>
<reference evidence="5" key="1">
    <citation type="submission" date="2022-03" db="EMBL/GenBank/DDBJ databases">
        <authorList>
            <person name="Martin H S."/>
        </authorList>
    </citation>
    <scope>NUCLEOTIDE SEQUENCE</scope>
</reference>
<evidence type="ECO:0000256" key="2">
    <source>
        <dbReference type="ARBA" id="ARBA00023054"/>
    </source>
</evidence>
<evidence type="ECO:0000313" key="6">
    <source>
        <dbReference type="Proteomes" id="UP000837857"/>
    </source>
</evidence>
<accession>A0ABN8HN48</accession>